<evidence type="ECO:0008006" key="5">
    <source>
        <dbReference type="Google" id="ProtNLM"/>
    </source>
</evidence>
<evidence type="ECO:0000313" key="4">
    <source>
        <dbReference type="Proteomes" id="UP001597419"/>
    </source>
</evidence>
<accession>A0ABW5GBW3</accession>
<feature type="chain" id="PRO_5046676374" description="Lipoprotein" evidence="2">
    <location>
        <begin position="22"/>
        <end position="179"/>
    </location>
</feature>
<feature type="compositionally biased region" description="Pro residues" evidence="1">
    <location>
        <begin position="58"/>
        <end position="71"/>
    </location>
</feature>
<proteinExistence type="predicted"/>
<name>A0ABW5GBW3_9PSEU</name>
<dbReference type="PROSITE" id="PS51257">
    <property type="entry name" value="PROKAR_LIPOPROTEIN"/>
    <property type="match status" value="1"/>
</dbReference>
<evidence type="ECO:0000256" key="2">
    <source>
        <dbReference type="SAM" id="SignalP"/>
    </source>
</evidence>
<keyword evidence="4" id="KW-1185">Reference proteome</keyword>
<organism evidence="3 4">
    <name type="scientific">Amycolatopsis samaneae</name>
    <dbReference type="NCBI Taxonomy" id="664691"/>
    <lineage>
        <taxon>Bacteria</taxon>
        <taxon>Bacillati</taxon>
        <taxon>Actinomycetota</taxon>
        <taxon>Actinomycetes</taxon>
        <taxon>Pseudonocardiales</taxon>
        <taxon>Pseudonocardiaceae</taxon>
        <taxon>Amycolatopsis</taxon>
    </lineage>
</organism>
<dbReference type="Proteomes" id="UP001597419">
    <property type="component" value="Unassembled WGS sequence"/>
</dbReference>
<dbReference type="EMBL" id="JBHUKU010000004">
    <property type="protein sequence ID" value="MFD2458636.1"/>
    <property type="molecule type" value="Genomic_DNA"/>
</dbReference>
<dbReference type="RefSeq" id="WP_345387647.1">
    <property type="nucleotide sequence ID" value="NZ_BAABHG010000002.1"/>
</dbReference>
<feature type="signal peptide" evidence="2">
    <location>
        <begin position="1"/>
        <end position="21"/>
    </location>
</feature>
<keyword evidence="2" id="KW-0732">Signal</keyword>
<reference evidence="4" key="1">
    <citation type="journal article" date="2019" name="Int. J. Syst. Evol. Microbiol.">
        <title>The Global Catalogue of Microorganisms (GCM) 10K type strain sequencing project: providing services to taxonomists for standard genome sequencing and annotation.</title>
        <authorList>
            <consortium name="The Broad Institute Genomics Platform"/>
            <consortium name="The Broad Institute Genome Sequencing Center for Infectious Disease"/>
            <person name="Wu L."/>
            <person name="Ma J."/>
        </authorList>
    </citation>
    <scope>NUCLEOTIDE SEQUENCE [LARGE SCALE GENOMIC DNA]</scope>
    <source>
        <strain evidence="4">CGMCC 4.7643</strain>
    </source>
</reference>
<evidence type="ECO:0000313" key="3">
    <source>
        <dbReference type="EMBL" id="MFD2458636.1"/>
    </source>
</evidence>
<sequence length="179" mass="17847">MRYTAKLAGAGLVLVFATACGGHTTTAKPATSDGAAAPSGSASPSTAPSGSPSASPGAKPPESPHANPPGKPRLEVPEGSTPVPPGKLDVSALPSGFPHEAYTANGGAVLNIRAQEGGCGHALGSAIEQTAQRVVVDLSETKAQTGQMCTMDIRYPVISVPLAAPLGERTVVLKHSPPK</sequence>
<gene>
    <name evidence="3" type="ORF">ACFSYJ_08495</name>
</gene>
<feature type="compositionally biased region" description="Low complexity" evidence="1">
    <location>
        <begin position="29"/>
        <end position="57"/>
    </location>
</feature>
<protein>
    <recommendedName>
        <fullName evidence="5">Lipoprotein</fullName>
    </recommendedName>
</protein>
<evidence type="ECO:0000256" key="1">
    <source>
        <dbReference type="SAM" id="MobiDB-lite"/>
    </source>
</evidence>
<feature type="region of interest" description="Disordered" evidence="1">
    <location>
        <begin position="24"/>
        <end position="91"/>
    </location>
</feature>
<comment type="caution">
    <text evidence="3">The sequence shown here is derived from an EMBL/GenBank/DDBJ whole genome shotgun (WGS) entry which is preliminary data.</text>
</comment>